<dbReference type="GO" id="GO:0004015">
    <property type="term" value="F:adenosylmethionine-8-amino-7-oxononanoate transaminase activity"/>
    <property type="evidence" value="ECO:0007669"/>
    <property type="project" value="TreeGrafter"/>
</dbReference>
<dbReference type="Proteomes" id="UP000235392">
    <property type="component" value="Unassembled WGS sequence"/>
</dbReference>
<dbReference type="InterPro" id="IPR015422">
    <property type="entry name" value="PyrdxlP-dep_Trfase_small"/>
</dbReference>
<dbReference type="InterPro" id="IPR015421">
    <property type="entry name" value="PyrdxlP-dep_Trfase_major"/>
</dbReference>
<dbReference type="Pfam" id="PF00202">
    <property type="entry name" value="Aminotran_3"/>
    <property type="match status" value="2"/>
</dbReference>
<evidence type="ECO:0000256" key="2">
    <source>
        <dbReference type="ARBA" id="ARBA00022576"/>
    </source>
</evidence>
<evidence type="ECO:0000313" key="5">
    <source>
        <dbReference type="EMBL" id="PLW08301.1"/>
    </source>
</evidence>
<dbReference type="SUPFAM" id="SSF53383">
    <property type="entry name" value="PLP-dependent transferases"/>
    <property type="match status" value="1"/>
</dbReference>
<keyword evidence="3" id="KW-0808">Transferase</keyword>
<organism evidence="5 6">
    <name type="scientific">Puccinia coronata f. sp. avenae</name>
    <dbReference type="NCBI Taxonomy" id="200324"/>
    <lineage>
        <taxon>Eukaryota</taxon>
        <taxon>Fungi</taxon>
        <taxon>Dikarya</taxon>
        <taxon>Basidiomycota</taxon>
        <taxon>Pucciniomycotina</taxon>
        <taxon>Pucciniomycetes</taxon>
        <taxon>Pucciniales</taxon>
        <taxon>Pucciniaceae</taxon>
        <taxon>Puccinia</taxon>
    </lineage>
</organism>
<reference evidence="5 6" key="1">
    <citation type="submission" date="2017-11" db="EMBL/GenBank/DDBJ databases">
        <title>De novo assembly and phasing of dikaryotic genomes from two isolates of Puccinia coronata f. sp. avenae, the causal agent of oat crown rust.</title>
        <authorList>
            <person name="Miller M.E."/>
            <person name="Zhang Y."/>
            <person name="Omidvar V."/>
            <person name="Sperschneider J."/>
            <person name="Schwessinger B."/>
            <person name="Raley C."/>
            <person name="Palmer J.M."/>
            <person name="Garnica D."/>
            <person name="Upadhyaya N."/>
            <person name="Rathjen J."/>
            <person name="Taylor J.M."/>
            <person name="Park R.F."/>
            <person name="Dodds P.N."/>
            <person name="Hirsch C.D."/>
            <person name="Kianian S.F."/>
            <person name="Figueroa M."/>
        </authorList>
    </citation>
    <scope>NUCLEOTIDE SEQUENCE [LARGE SCALE GENOMIC DNA]</scope>
    <source>
        <strain evidence="5">12SD80</strain>
    </source>
</reference>
<dbReference type="InterPro" id="IPR027417">
    <property type="entry name" value="P-loop_NTPase"/>
</dbReference>
<dbReference type="GO" id="GO:0030170">
    <property type="term" value="F:pyridoxal phosphate binding"/>
    <property type="evidence" value="ECO:0007669"/>
    <property type="project" value="InterPro"/>
</dbReference>
<evidence type="ECO:0000256" key="1">
    <source>
        <dbReference type="ARBA" id="ARBA00004173"/>
    </source>
</evidence>
<dbReference type="SUPFAM" id="SSF52540">
    <property type="entry name" value="P-loop containing nucleoside triphosphate hydrolases"/>
    <property type="match status" value="1"/>
</dbReference>
<accession>A0A2N5S4Z6</accession>
<comment type="subcellular location">
    <subcellularLocation>
        <location evidence="1">Mitochondrion</location>
    </subcellularLocation>
</comment>
<evidence type="ECO:0008006" key="7">
    <source>
        <dbReference type="Google" id="ProtNLM"/>
    </source>
</evidence>
<dbReference type="EMBL" id="PGCI01001073">
    <property type="protein sequence ID" value="PLW08301.1"/>
    <property type="molecule type" value="Genomic_DNA"/>
</dbReference>
<name>A0A2N5S4Z6_9BASI</name>
<dbReference type="Gene3D" id="3.40.640.10">
    <property type="entry name" value="Type I PLP-dependent aspartate aminotransferase-like (Major domain)"/>
    <property type="match status" value="1"/>
</dbReference>
<dbReference type="InterPro" id="IPR049704">
    <property type="entry name" value="Aminotrans_3_PPA_site"/>
</dbReference>
<gene>
    <name evidence="5" type="ORF">PCASD_23213</name>
</gene>
<dbReference type="InterPro" id="IPR015424">
    <property type="entry name" value="PyrdxlP-dep_Trfase"/>
</dbReference>
<evidence type="ECO:0000313" key="6">
    <source>
        <dbReference type="Proteomes" id="UP000235392"/>
    </source>
</evidence>
<evidence type="ECO:0000256" key="4">
    <source>
        <dbReference type="ARBA" id="ARBA00022898"/>
    </source>
</evidence>
<dbReference type="PROSITE" id="PS00600">
    <property type="entry name" value="AA_TRANSFER_CLASS_3"/>
    <property type="match status" value="1"/>
</dbReference>
<dbReference type="Pfam" id="PF13500">
    <property type="entry name" value="AAA_26"/>
    <property type="match status" value="1"/>
</dbReference>
<dbReference type="GO" id="GO:0009102">
    <property type="term" value="P:biotin biosynthetic process"/>
    <property type="evidence" value="ECO:0007669"/>
    <property type="project" value="TreeGrafter"/>
</dbReference>
<dbReference type="CDD" id="cd03109">
    <property type="entry name" value="DTBS"/>
    <property type="match status" value="1"/>
</dbReference>
<sequence>MALYRRLRVHQILGGGTGIGKTILSTALAKASSQLGEQTSYLKPIGTGTHSDDQHVSRYSGLDVPTKCLYTFADPVSPHLAAERSRKLAKSTGSPPSVTPTDEELITNIYRHINATAGSIQQDRVGSLYIETAGGVHSPTLAGNSQLEAFRPLRLPTILVGSALLGGISTTISAYESLKLHGYDVDMLLVLREEYYENYAYLDAWARQRGLAFAAVESPPEMDTDDGAKDAEQMARFYDRITHPDAPVSHAVRALQQCHLRRVEQLETMPHRALKHIWWPFLQHNLLADPSQVTVIDSAYKDHMLTHQASPPTPSPPSSPVSLIKDQIDAPDAGSLIQQKFDGSASWWTQSLGHANAEIALSAAYAAGRFGHVIFPSCIHEPALNLAEHMLKTVGSGWASRVFFSDNGSTGVEVALKMGLTSYRRRHKLLPGVPSNLGVIGLKGSYHGDTIGAMDASEQSVYNAQVDWYRGKGIWLDAPQVHLVGGHHHQAQIFANPGDQWGNTGWKVAYSSLQEIYDVDKRLKEDPLSEVYADHIYTLIRQARYHSSIIPAALILEPVVMGAGGMVFVDPLFQSVLIRVVRSNAQLFVGHDDKNAINIPSARNHHHLEPAGEGEAQGAAWTGLPVIFDEVFSGLYRLGRPSAASFLGRDVRPDIAVYSKMLSAGTVPLSVTLAREDIFDAFRGPGAVSALLHGHSYTAHPLGCSVAHTGLMMYEAMAAAGSWDALKRCWLSSTQLQPPAILPAHTVWSLWEKPFVLQLTQSEDVEGAMALGTVLAVYLKDSDAAKGYTSSAAKEFLQRLQAAHLSRGDHENRIPFGLHARPLGNVAYLIASLNTSPATIQTLQTAVLAALNLTPEA</sequence>
<comment type="caution">
    <text evidence="5">The sequence shown here is derived from an EMBL/GenBank/DDBJ whole genome shotgun (WGS) entry which is preliminary data.</text>
</comment>
<proteinExistence type="predicted"/>
<evidence type="ECO:0000256" key="3">
    <source>
        <dbReference type="ARBA" id="ARBA00022679"/>
    </source>
</evidence>
<dbReference type="PANTHER" id="PTHR42684:SF3">
    <property type="entry name" value="ADENOSYLMETHIONINE-8-AMINO-7-OXONONANOATE AMINOTRANSFERASE"/>
    <property type="match status" value="1"/>
</dbReference>
<dbReference type="GO" id="GO:0004141">
    <property type="term" value="F:dethiobiotin synthase activity"/>
    <property type="evidence" value="ECO:0007669"/>
    <property type="project" value="TreeGrafter"/>
</dbReference>
<dbReference type="GO" id="GO:0005739">
    <property type="term" value="C:mitochondrion"/>
    <property type="evidence" value="ECO:0007669"/>
    <property type="project" value="UniProtKB-SubCell"/>
</dbReference>
<dbReference type="Gene3D" id="3.40.50.300">
    <property type="entry name" value="P-loop containing nucleotide triphosphate hydrolases"/>
    <property type="match status" value="1"/>
</dbReference>
<dbReference type="InterPro" id="IPR005814">
    <property type="entry name" value="Aminotrans_3"/>
</dbReference>
<keyword evidence="2" id="KW-0032">Aminotransferase</keyword>
<keyword evidence="4" id="KW-0663">Pyridoxal phosphate</keyword>
<dbReference type="AlphaFoldDB" id="A0A2N5S4Z6"/>
<dbReference type="Gene3D" id="3.90.1150.10">
    <property type="entry name" value="Aspartate Aminotransferase, domain 1"/>
    <property type="match status" value="2"/>
</dbReference>
<dbReference type="PANTHER" id="PTHR42684">
    <property type="entry name" value="ADENOSYLMETHIONINE-8-AMINO-7-OXONONANOATE AMINOTRANSFERASE"/>
    <property type="match status" value="1"/>
</dbReference>
<protein>
    <recommendedName>
        <fullName evidence="7">Dethiobiotin synthase</fullName>
    </recommendedName>
</protein>